<keyword evidence="3 8" id="KW-0812">Transmembrane</keyword>
<evidence type="ECO:0000256" key="5">
    <source>
        <dbReference type="ARBA" id="ARBA00022989"/>
    </source>
</evidence>
<evidence type="ECO:0000256" key="3">
    <source>
        <dbReference type="ARBA" id="ARBA00022692"/>
    </source>
</evidence>
<keyword evidence="4" id="KW-0125">Carotenoid biosynthesis</keyword>
<comment type="caution">
    <text evidence="10">The sequence shown here is derived from an EMBL/GenBank/DDBJ whole genome shotgun (WGS) entry which is preliminary data.</text>
</comment>
<dbReference type="InterPro" id="IPR017825">
    <property type="entry name" value="Lycopene_cyclase_dom"/>
</dbReference>
<dbReference type="GO" id="GO:0016120">
    <property type="term" value="P:carotene biosynthetic process"/>
    <property type="evidence" value="ECO:0007669"/>
    <property type="project" value="UniProtKB-ARBA"/>
</dbReference>
<evidence type="ECO:0000259" key="9">
    <source>
        <dbReference type="Pfam" id="PF18916"/>
    </source>
</evidence>
<keyword evidence="7" id="KW-0413">Isomerase</keyword>
<name>A0A094QC94_9ZZZZ</name>
<dbReference type="GO" id="GO:0045436">
    <property type="term" value="F:lycopene beta cyclase activity"/>
    <property type="evidence" value="ECO:0007669"/>
    <property type="project" value="UniProtKB-ARBA"/>
</dbReference>
<evidence type="ECO:0000256" key="8">
    <source>
        <dbReference type="SAM" id="Phobius"/>
    </source>
</evidence>
<accession>A0A094QC94</accession>
<feature type="transmembrane region" description="Helical" evidence="8">
    <location>
        <begin position="12"/>
        <end position="29"/>
    </location>
</feature>
<dbReference type="GO" id="GO:0016117">
    <property type="term" value="P:carotenoid biosynthetic process"/>
    <property type="evidence" value="ECO:0007669"/>
    <property type="project" value="UniProtKB-KW"/>
</dbReference>
<gene>
    <name evidence="10" type="ORF">GM51_6170</name>
</gene>
<dbReference type="GO" id="GO:0016872">
    <property type="term" value="F:intramolecular lyase activity"/>
    <property type="evidence" value="ECO:0007669"/>
    <property type="project" value="InterPro"/>
</dbReference>
<evidence type="ECO:0000256" key="2">
    <source>
        <dbReference type="ARBA" id="ARBA00004829"/>
    </source>
</evidence>
<dbReference type="Pfam" id="PF18916">
    <property type="entry name" value="Lycopene_cyc"/>
    <property type="match status" value="1"/>
</dbReference>
<feature type="transmembrane region" description="Helical" evidence="8">
    <location>
        <begin position="85"/>
        <end position="105"/>
    </location>
</feature>
<comment type="subcellular location">
    <subcellularLocation>
        <location evidence="1">Membrane</location>
        <topology evidence="1">Multi-pass membrane protein</topology>
    </subcellularLocation>
</comment>
<evidence type="ECO:0000256" key="7">
    <source>
        <dbReference type="ARBA" id="ARBA00023235"/>
    </source>
</evidence>
<comment type="pathway">
    <text evidence="2">Carotenoid biosynthesis.</text>
</comment>
<feature type="domain" description="Lycopene cyclase" evidence="9">
    <location>
        <begin position="13"/>
        <end position="100"/>
    </location>
</feature>
<keyword evidence="6 8" id="KW-0472">Membrane</keyword>
<reference evidence="10" key="1">
    <citation type="submission" date="2014-06" db="EMBL/GenBank/DDBJ databases">
        <title>Key roles for freshwater Actinobacteria revealed by deep metagenomic sequencing.</title>
        <authorList>
            <person name="Ghai R."/>
            <person name="Mizuno C.M."/>
            <person name="Picazo A."/>
            <person name="Camacho A."/>
            <person name="Rodriguez-Valera F."/>
        </authorList>
    </citation>
    <scope>NUCLEOTIDE SEQUENCE</scope>
</reference>
<dbReference type="AlphaFoldDB" id="A0A094QC94"/>
<evidence type="ECO:0000313" key="10">
    <source>
        <dbReference type="EMBL" id="KGA19794.1"/>
    </source>
</evidence>
<keyword evidence="5 8" id="KW-1133">Transmembrane helix</keyword>
<evidence type="ECO:0000256" key="1">
    <source>
        <dbReference type="ARBA" id="ARBA00004141"/>
    </source>
</evidence>
<proteinExistence type="predicted"/>
<dbReference type="GO" id="GO:0016020">
    <property type="term" value="C:membrane"/>
    <property type="evidence" value="ECO:0007669"/>
    <property type="project" value="UniProtKB-SubCell"/>
</dbReference>
<sequence>MRRSGVEKFGYMAMLAFTVFGSFWLEIFLKTGVLRRWKRALISILPISTLFLIWDAYAIAQGHWFFNRDRMLGIYGPFDIPLEEFLFFIIVPMAAILTIEGVTTVKPHLREKEFGKDEK</sequence>
<evidence type="ECO:0000256" key="6">
    <source>
        <dbReference type="ARBA" id="ARBA00023136"/>
    </source>
</evidence>
<evidence type="ECO:0000256" key="4">
    <source>
        <dbReference type="ARBA" id="ARBA00022746"/>
    </source>
</evidence>
<feature type="transmembrane region" description="Helical" evidence="8">
    <location>
        <begin position="41"/>
        <end position="65"/>
    </location>
</feature>
<organism evidence="10">
    <name type="scientific">freshwater metagenome</name>
    <dbReference type="NCBI Taxonomy" id="449393"/>
    <lineage>
        <taxon>unclassified sequences</taxon>
        <taxon>metagenomes</taxon>
        <taxon>ecological metagenomes</taxon>
    </lineage>
</organism>
<dbReference type="EMBL" id="JNSL01000027">
    <property type="protein sequence ID" value="KGA19794.1"/>
    <property type="molecule type" value="Genomic_DNA"/>
</dbReference>
<protein>
    <recommendedName>
        <fullName evidence="9">Lycopene cyclase domain-containing protein</fullName>
    </recommendedName>
</protein>
<dbReference type="NCBIfam" id="TIGR03462">
    <property type="entry name" value="CarR_dom_SF"/>
    <property type="match status" value="1"/>
</dbReference>